<gene>
    <name evidence="2" type="ORF">DHW61_14115</name>
</gene>
<comment type="caution">
    <text evidence="2">The sequence shown here is derived from an EMBL/GenBank/DDBJ whole genome shotgun (WGS) entry which is preliminary data.</text>
</comment>
<keyword evidence="1" id="KW-1133">Transmembrane helix</keyword>
<proteinExistence type="predicted"/>
<name>A0A3D2X8P7_9FIRM</name>
<keyword evidence="1" id="KW-0812">Transmembrane</keyword>
<sequence length="59" mass="6831">MPTCFVLLGNKKDYVMPPIDLFIRLALGGFSFIIKENARVRFFSYTPTIIEPIYQLGKF</sequence>
<protein>
    <submittedName>
        <fullName evidence="2">Uncharacterized protein</fullName>
    </submittedName>
</protein>
<reference evidence="2 3" key="1">
    <citation type="journal article" date="2018" name="Nat. Biotechnol.">
        <title>A standardized bacterial taxonomy based on genome phylogeny substantially revises the tree of life.</title>
        <authorList>
            <person name="Parks D.H."/>
            <person name="Chuvochina M."/>
            <person name="Waite D.W."/>
            <person name="Rinke C."/>
            <person name="Skarshewski A."/>
            <person name="Chaumeil P.A."/>
            <person name="Hugenholtz P."/>
        </authorList>
    </citation>
    <scope>NUCLEOTIDE SEQUENCE [LARGE SCALE GENOMIC DNA]</scope>
    <source>
        <strain evidence="2">UBA11728</strain>
    </source>
</reference>
<accession>A0A3D2X8P7</accession>
<evidence type="ECO:0000313" key="2">
    <source>
        <dbReference type="EMBL" id="HCL03520.1"/>
    </source>
</evidence>
<evidence type="ECO:0000313" key="3">
    <source>
        <dbReference type="Proteomes" id="UP000262969"/>
    </source>
</evidence>
<organism evidence="2 3">
    <name type="scientific">Lachnoclostridium phytofermentans</name>
    <dbReference type="NCBI Taxonomy" id="66219"/>
    <lineage>
        <taxon>Bacteria</taxon>
        <taxon>Bacillati</taxon>
        <taxon>Bacillota</taxon>
        <taxon>Clostridia</taxon>
        <taxon>Lachnospirales</taxon>
        <taxon>Lachnospiraceae</taxon>
    </lineage>
</organism>
<dbReference type="EMBL" id="DPVV01000470">
    <property type="protein sequence ID" value="HCL03520.1"/>
    <property type="molecule type" value="Genomic_DNA"/>
</dbReference>
<evidence type="ECO:0000256" key="1">
    <source>
        <dbReference type="SAM" id="Phobius"/>
    </source>
</evidence>
<dbReference type="Proteomes" id="UP000262969">
    <property type="component" value="Unassembled WGS sequence"/>
</dbReference>
<feature type="transmembrane region" description="Helical" evidence="1">
    <location>
        <begin position="15"/>
        <end position="34"/>
    </location>
</feature>
<dbReference type="AlphaFoldDB" id="A0A3D2X8P7"/>
<keyword evidence="1" id="KW-0472">Membrane</keyword>